<dbReference type="Gene3D" id="2.20.200.10">
    <property type="entry name" value="Outer membrane efflux proteins (OEP)"/>
    <property type="match status" value="1"/>
</dbReference>
<evidence type="ECO:0000256" key="7">
    <source>
        <dbReference type="ARBA" id="ARBA00023139"/>
    </source>
</evidence>
<name>A0ABN1ET66_9PROT</name>
<comment type="subcellular location">
    <subcellularLocation>
        <location evidence="9">Cell membrane</location>
        <topology evidence="9">Lipid-anchor</topology>
    </subcellularLocation>
    <subcellularLocation>
        <location evidence="1">Membrane</location>
    </subcellularLocation>
</comment>
<comment type="similarity">
    <text evidence="2 9">Belongs to the outer membrane factor (OMF) (TC 1.B.17) family.</text>
</comment>
<keyword evidence="8 9" id="KW-0449">Lipoprotein</keyword>
<evidence type="ECO:0000256" key="6">
    <source>
        <dbReference type="ARBA" id="ARBA00023136"/>
    </source>
</evidence>
<dbReference type="InterPro" id="IPR010131">
    <property type="entry name" value="MdtP/NodT-like"/>
</dbReference>
<gene>
    <name evidence="10" type="ORF">GCM10008942_23230</name>
</gene>
<dbReference type="Proteomes" id="UP001499951">
    <property type="component" value="Unassembled WGS sequence"/>
</dbReference>
<dbReference type="SUPFAM" id="SSF56954">
    <property type="entry name" value="Outer membrane efflux proteins (OEP)"/>
    <property type="match status" value="1"/>
</dbReference>
<dbReference type="InterPro" id="IPR003423">
    <property type="entry name" value="OMP_efflux"/>
</dbReference>
<protein>
    <submittedName>
        <fullName evidence="10">AdeC/AdeK/OprM family multidrug efflux complex outer membrane factor</fullName>
    </submittedName>
</protein>
<dbReference type="Gene3D" id="1.20.1600.10">
    <property type="entry name" value="Outer membrane efflux proteins (OEP)"/>
    <property type="match status" value="1"/>
</dbReference>
<comment type="caution">
    <text evidence="10">The sequence shown here is derived from an EMBL/GenBank/DDBJ whole genome shotgun (WGS) entry which is preliminary data.</text>
</comment>
<reference evidence="10 11" key="1">
    <citation type="journal article" date="2019" name="Int. J. Syst. Evol. Microbiol.">
        <title>The Global Catalogue of Microorganisms (GCM) 10K type strain sequencing project: providing services to taxonomists for standard genome sequencing and annotation.</title>
        <authorList>
            <consortium name="The Broad Institute Genomics Platform"/>
            <consortium name="The Broad Institute Genome Sequencing Center for Infectious Disease"/>
            <person name="Wu L."/>
            <person name="Ma J."/>
        </authorList>
    </citation>
    <scope>NUCLEOTIDE SEQUENCE [LARGE SCALE GENOMIC DNA]</scope>
    <source>
        <strain evidence="10 11">JCM 15089</strain>
    </source>
</reference>
<keyword evidence="3 9" id="KW-1134">Transmembrane beta strand</keyword>
<keyword evidence="5" id="KW-0732">Signal</keyword>
<evidence type="ECO:0000256" key="4">
    <source>
        <dbReference type="ARBA" id="ARBA00022692"/>
    </source>
</evidence>
<evidence type="ECO:0000313" key="11">
    <source>
        <dbReference type="Proteomes" id="UP001499951"/>
    </source>
</evidence>
<accession>A0ABN1ET66</accession>
<evidence type="ECO:0000256" key="3">
    <source>
        <dbReference type="ARBA" id="ARBA00022452"/>
    </source>
</evidence>
<keyword evidence="11" id="KW-1185">Reference proteome</keyword>
<dbReference type="PANTHER" id="PTHR30203">
    <property type="entry name" value="OUTER MEMBRANE CATION EFFLUX PROTEIN"/>
    <property type="match status" value="1"/>
</dbReference>
<keyword evidence="4 9" id="KW-0812">Transmembrane</keyword>
<keyword evidence="6 9" id="KW-0472">Membrane</keyword>
<dbReference type="Pfam" id="PF02321">
    <property type="entry name" value="OEP"/>
    <property type="match status" value="2"/>
</dbReference>
<proteinExistence type="inferred from homology"/>
<evidence type="ECO:0000313" key="10">
    <source>
        <dbReference type="EMBL" id="GAA0573905.1"/>
    </source>
</evidence>
<evidence type="ECO:0000256" key="1">
    <source>
        <dbReference type="ARBA" id="ARBA00004370"/>
    </source>
</evidence>
<dbReference type="EMBL" id="BAAADD010000006">
    <property type="protein sequence ID" value="GAA0573905.1"/>
    <property type="molecule type" value="Genomic_DNA"/>
</dbReference>
<organism evidence="10 11">
    <name type="scientific">Rhizomicrobium electricum</name>
    <dbReference type="NCBI Taxonomy" id="480070"/>
    <lineage>
        <taxon>Bacteria</taxon>
        <taxon>Pseudomonadati</taxon>
        <taxon>Pseudomonadota</taxon>
        <taxon>Alphaproteobacteria</taxon>
        <taxon>Micropepsales</taxon>
        <taxon>Micropepsaceae</taxon>
        <taxon>Rhizomicrobium</taxon>
    </lineage>
</organism>
<evidence type="ECO:0000256" key="2">
    <source>
        <dbReference type="ARBA" id="ARBA00007613"/>
    </source>
</evidence>
<sequence length="446" mass="47676">MPQDPAEFATTESFKAPVADWPKEDWWKSYGDPQLDALIAEALQDSPSLKVAAARVRAAEAEAGIAEADLWPTLNASGSLQEYEMSSNQMGKSFRAAIPKGWHHMASLSAGLSYELDLFGKNRAALAAATSAAEAVKADEAEARLQLSTAMATVYADLVQLYAERDLAAEAVHQRQESAELVRQRFNHHLENQGELAQAEAQVSAALTEADVVARLIANTRNQLAALMGKGPDRGLSITPPAHAAVLKPAGLPPHLAIDLIGRRPDIVAARKRAEAAASAIDVANANFYPNIDLVGNFGVMTLDAKTLLTASSEMGSFGPAITLPLFDYGRLTGIYTKARADYDAAVAAYDMTLTGALRDVANAYTNRRSAETELMHARDTLASARQSYAVIKARYGKGLARYIDVLTAETSLIQQRRAVADLEANAFASDIALVRALGGAAIKQN</sequence>
<evidence type="ECO:0000256" key="5">
    <source>
        <dbReference type="ARBA" id="ARBA00022729"/>
    </source>
</evidence>
<dbReference type="NCBIfam" id="TIGR01845">
    <property type="entry name" value="outer_NodT"/>
    <property type="match status" value="1"/>
</dbReference>
<keyword evidence="7 9" id="KW-0564">Palmitate</keyword>
<evidence type="ECO:0000256" key="9">
    <source>
        <dbReference type="RuleBase" id="RU362097"/>
    </source>
</evidence>
<dbReference type="PANTHER" id="PTHR30203:SF20">
    <property type="entry name" value="MULTIDRUG RESISTANCE OUTER MEMBRANE PROTEIN MDTP-RELATED"/>
    <property type="match status" value="1"/>
</dbReference>
<evidence type="ECO:0000256" key="8">
    <source>
        <dbReference type="ARBA" id="ARBA00023288"/>
    </source>
</evidence>